<dbReference type="PROSITE" id="PS51078">
    <property type="entry name" value="ICLR_ED"/>
    <property type="match status" value="1"/>
</dbReference>
<evidence type="ECO:0000313" key="6">
    <source>
        <dbReference type="EMBL" id="AMM34429.1"/>
    </source>
</evidence>
<evidence type="ECO:0000256" key="3">
    <source>
        <dbReference type="ARBA" id="ARBA00023163"/>
    </source>
</evidence>
<dbReference type="Gene3D" id="3.30.450.40">
    <property type="match status" value="1"/>
</dbReference>
<keyword evidence="1" id="KW-0805">Transcription regulation</keyword>
<dbReference type="Gene3D" id="1.10.10.10">
    <property type="entry name" value="Winged helix-like DNA-binding domain superfamily/Winged helix DNA-binding domain"/>
    <property type="match status" value="1"/>
</dbReference>
<dbReference type="InterPro" id="IPR036388">
    <property type="entry name" value="WH-like_DNA-bd_sf"/>
</dbReference>
<feature type="domain" description="IclR-ED" evidence="5">
    <location>
        <begin position="67"/>
        <end position="256"/>
    </location>
</feature>
<keyword evidence="2" id="KW-0238">DNA-binding</keyword>
<dbReference type="Pfam" id="PF09339">
    <property type="entry name" value="HTH_IclR"/>
    <property type="match status" value="1"/>
</dbReference>
<accession>A0A127A4R9</accession>
<sequence>MMAEGSGTEAIPIESVDRTLRLVELLRERGSLSVKETAESLGIAPSTAHRMLATFVLRNFAARTGDRRYRVGPALVPDRAHGASLAQLRRAAEGPLHELAEHLGETVQLMVRRGGNILFVDGVEADAVLRVTARRGDQMPAFASAGGKAMLAELSNPDLEEIYRNGLPPWPTSPIATIGRLKKSMAEVRRAGFGTNFEETESGVVGLGVAIHDPSGQPVAAITTAIPASRFKRPAMPGIVEALRGTAAEVESRLAAGPQG</sequence>
<evidence type="ECO:0000259" key="4">
    <source>
        <dbReference type="PROSITE" id="PS51077"/>
    </source>
</evidence>
<evidence type="ECO:0008006" key="8">
    <source>
        <dbReference type="Google" id="ProtNLM"/>
    </source>
</evidence>
<keyword evidence="7" id="KW-1185">Reference proteome</keyword>
<dbReference type="InterPro" id="IPR014757">
    <property type="entry name" value="Tscrpt_reg_IclR_C"/>
</dbReference>
<dbReference type="InterPro" id="IPR005471">
    <property type="entry name" value="Tscrpt_reg_IclR_N"/>
</dbReference>
<dbReference type="SMART" id="SM00346">
    <property type="entry name" value="HTH_ICLR"/>
    <property type="match status" value="1"/>
</dbReference>
<dbReference type="InterPro" id="IPR029016">
    <property type="entry name" value="GAF-like_dom_sf"/>
</dbReference>
<dbReference type="PANTHER" id="PTHR30136:SF24">
    <property type="entry name" value="HTH-TYPE TRANSCRIPTIONAL REPRESSOR ALLR"/>
    <property type="match status" value="1"/>
</dbReference>
<protein>
    <recommendedName>
        <fullName evidence="8">IclR family transcriptional regulator</fullName>
    </recommendedName>
</protein>
<dbReference type="AlphaFoldDB" id="A0A127A4R9"/>
<dbReference type="InterPro" id="IPR050707">
    <property type="entry name" value="HTH_MetabolicPath_Reg"/>
</dbReference>
<proteinExistence type="predicted"/>
<dbReference type="GO" id="GO:0045892">
    <property type="term" value="P:negative regulation of DNA-templated transcription"/>
    <property type="evidence" value="ECO:0007669"/>
    <property type="project" value="TreeGrafter"/>
</dbReference>
<evidence type="ECO:0000313" key="7">
    <source>
        <dbReference type="Proteomes" id="UP000070134"/>
    </source>
</evidence>
<evidence type="ECO:0000256" key="1">
    <source>
        <dbReference type="ARBA" id="ARBA00023015"/>
    </source>
</evidence>
<evidence type="ECO:0000259" key="5">
    <source>
        <dbReference type="PROSITE" id="PS51078"/>
    </source>
</evidence>
<dbReference type="GO" id="GO:0003700">
    <property type="term" value="F:DNA-binding transcription factor activity"/>
    <property type="evidence" value="ECO:0007669"/>
    <property type="project" value="TreeGrafter"/>
</dbReference>
<feature type="domain" description="HTH iclR-type" evidence="4">
    <location>
        <begin position="13"/>
        <end position="73"/>
    </location>
</feature>
<dbReference type="RefSeq" id="WP_229710771.1">
    <property type="nucleotide sequence ID" value="NZ_BJMO01000057.1"/>
</dbReference>
<dbReference type="InterPro" id="IPR036390">
    <property type="entry name" value="WH_DNA-bd_sf"/>
</dbReference>
<reference evidence="6 7" key="1">
    <citation type="submission" date="2016-02" db="EMBL/GenBank/DDBJ databases">
        <title>Complete genome of Sinomonas atrocyanea KCTC 3377.</title>
        <authorList>
            <person name="Kim K.M."/>
        </authorList>
    </citation>
    <scope>NUCLEOTIDE SEQUENCE [LARGE SCALE GENOMIC DNA]</scope>
    <source>
        <strain evidence="6 7">KCTC 3377</strain>
    </source>
</reference>
<dbReference type="Pfam" id="PF01614">
    <property type="entry name" value="IclR_C"/>
    <property type="match status" value="1"/>
</dbReference>
<name>A0A127A4R9_9MICC</name>
<dbReference type="PANTHER" id="PTHR30136">
    <property type="entry name" value="HELIX-TURN-HELIX TRANSCRIPTIONAL REGULATOR, ICLR FAMILY"/>
    <property type="match status" value="1"/>
</dbReference>
<organism evidence="6 7">
    <name type="scientific">Sinomonas atrocyanea</name>
    <dbReference type="NCBI Taxonomy" id="37927"/>
    <lineage>
        <taxon>Bacteria</taxon>
        <taxon>Bacillati</taxon>
        <taxon>Actinomycetota</taxon>
        <taxon>Actinomycetes</taxon>
        <taxon>Micrococcales</taxon>
        <taxon>Micrococcaceae</taxon>
        <taxon>Sinomonas</taxon>
    </lineage>
</organism>
<gene>
    <name evidence="6" type="ORF">SA2016_3772</name>
</gene>
<dbReference type="GO" id="GO:0003677">
    <property type="term" value="F:DNA binding"/>
    <property type="evidence" value="ECO:0007669"/>
    <property type="project" value="UniProtKB-KW"/>
</dbReference>
<dbReference type="STRING" id="37927.SA2016_3772"/>
<dbReference type="SUPFAM" id="SSF55781">
    <property type="entry name" value="GAF domain-like"/>
    <property type="match status" value="1"/>
</dbReference>
<dbReference type="EMBL" id="CP014518">
    <property type="protein sequence ID" value="AMM34429.1"/>
    <property type="molecule type" value="Genomic_DNA"/>
</dbReference>
<evidence type="ECO:0000256" key="2">
    <source>
        <dbReference type="ARBA" id="ARBA00023125"/>
    </source>
</evidence>
<dbReference type="Proteomes" id="UP000070134">
    <property type="component" value="Chromosome"/>
</dbReference>
<dbReference type="SUPFAM" id="SSF46785">
    <property type="entry name" value="Winged helix' DNA-binding domain"/>
    <property type="match status" value="1"/>
</dbReference>
<keyword evidence="3" id="KW-0804">Transcription</keyword>
<dbReference type="KEGG" id="satk:SA2016_3772"/>
<dbReference type="PROSITE" id="PS51077">
    <property type="entry name" value="HTH_ICLR"/>
    <property type="match status" value="1"/>
</dbReference>